<dbReference type="Pfam" id="PF01435">
    <property type="entry name" value="Peptidase_M48"/>
    <property type="match status" value="1"/>
</dbReference>
<dbReference type="Gene3D" id="3.30.2010.10">
    <property type="entry name" value="Metalloproteases ('zincins'), catalytic domain"/>
    <property type="match status" value="1"/>
</dbReference>
<dbReference type="PATRIC" id="fig|413882.6.peg.713"/>
<gene>
    <name evidence="14" type="ORF">AAW51_0674</name>
</gene>
<dbReference type="GO" id="GO:0046872">
    <property type="term" value="F:metal ion binding"/>
    <property type="evidence" value="ECO:0007669"/>
    <property type="project" value="UniProtKB-KW"/>
</dbReference>
<keyword evidence="8" id="KW-0862">Zinc</keyword>
<comment type="cofactor">
    <cofactor evidence="1">
        <name>Zn(2+)</name>
        <dbReference type="ChEBI" id="CHEBI:29105"/>
    </cofactor>
</comment>
<dbReference type="CDD" id="cd07328">
    <property type="entry name" value="M48_Ste24p_like"/>
    <property type="match status" value="1"/>
</dbReference>
<evidence type="ECO:0000256" key="4">
    <source>
        <dbReference type="ARBA" id="ARBA00022670"/>
    </source>
</evidence>
<evidence type="ECO:0000313" key="14">
    <source>
        <dbReference type="EMBL" id="AKJ27365.1"/>
    </source>
</evidence>
<evidence type="ECO:0000256" key="3">
    <source>
        <dbReference type="ARBA" id="ARBA00022475"/>
    </source>
</evidence>
<dbReference type="PANTHER" id="PTHR43221">
    <property type="entry name" value="PROTEASE HTPX"/>
    <property type="match status" value="1"/>
</dbReference>
<evidence type="ECO:0000256" key="7">
    <source>
        <dbReference type="ARBA" id="ARBA00022801"/>
    </source>
</evidence>
<dbReference type="EMBL" id="CP011371">
    <property type="protein sequence ID" value="AKJ27365.1"/>
    <property type="molecule type" value="Genomic_DNA"/>
</dbReference>
<keyword evidence="5 12" id="KW-0812">Transmembrane</keyword>
<protein>
    <recommendedName>
        <fullName evidence="13">Peptidase M48 domain-containing protein</fullName>
    </recommendedName>
</protein>
<dbReference type="STRING" id="413882.AAW51_0674"/>
<keyword evidence="7" id="KW-0378">Hydrolase</keyword>
<dbReference type="KEGG" id="pbh:AAW51_0674"/>
<evidence type="ECO:0000256" key="10">
    <source>
        <dbReference type="ARBA" id="ARBA00023049"/>
    </source>
</evidence>
<keyword evidence="11 12" id="KW-0472">Membrane</keyword>
<keyword evidence="9 12" id="KW-1133">Transmembrane helix</keyword>
<dbReference type="InterPro" id="IPR050083">
    <property type="entry name" value="HtpX_protease"/>
</dbReference>
<evidence type="ECO:0000256" key="5">
    <source>
        <dbReference type="ARBA" id="ARBA00022692"/>
    </source>
</evidence>
<dbReference type="InterPro" id="IPR001915">
    <property type="entry name" value="Peptidase_M48"/>
</dbReference>
<evidence type="ECO:0000256" key="6">
    <source>
        <dbReference type="ARBA" id="ARBA00022723"/>
    </source>
</evidence>
<evidence type="ECO:0000256" key="12">
    <source>
        <dbReference type="SAM" id="Phobius"/>
    </source>
</evidence>
<feature type="transmembrane region" description="Helical" evidence="12">
    <location>
        <begin position="28"/>
        <end position="61"/>
    </location>
</feature>
<evidence type="ECO:0000256" key="8">
    <source>
        <dbReference type="ARBA" id="ARBA00022833"/>
    </source>
</evidence>
<name>A0A0G3BLF8_9BURK</name>
<evidence type="ECO:0000256" key="9">
    <source>
        <dbReference type="ARBA" id="ARBA00022989"/>
    </source>
</evidence>
<keyword evidence="4" id="KW-0645">Protease</keyword>
<dbReference type="GO" id="GO:0006508">
    <property type="term" value="P:proteolysis"/>
    <property type="evidence" value="ECO:0007669"/>
    <property type="project" value="UniProtKB-KW"/>
</dbReference>
<dbReference type="RefSeq" id="WP_047193481.1">
    <property type="nucleotide sequence ID" value="NZ_CP011371.1"/>
</dbReference>
<sequence length="635" mass="70993">MELAQFERMVERLEAESQRSPGLYQLKVALLALLGFGLLALILGFAGLALLLIGGLLVAAVLTGGKALIVLFKLGKLLVLLAVPLWLLLKSSLSALFTRFPPPQGRELTAEQAPALFAALDEMRRRMRGPRFHHVLITDDLNAAVVQRPLFGLFGWPRNYLLLGLPLLESLSPEEALAVVAHEYGHLAGAHSHFGAFIYRLRATWGSIQALSAQWQGFGGRWLQRAVSWYAPYFNAYTFVLARAHEYQADAASAELVGAATAVSALKRVNVSAAAYDTFLDDTFAAARQQPTPPADLAEQWAHRAVLPPPSEHAQQWLQRALDREADVTDTHPILRRRIEALGGNVTADSVAAHLPSALTGPSAAQTWLGREASRLRQAMQTQWHAEVAERWRQHHDQWQAKRARLTELQGLPTPEPDEQIEILQLRLQLHPDDDHLPALSEFNAQHADHALGLYLEGCVRLDRNDDSGLALLERTAVLDPDAVKPVCDKAYGFLKQRDDPRADDYERRWHERHLWELERQTQFDQLSHDHELRPAELPAETQAAVLALVRRHRKGVARVWLVRRVLPADASVMTYVLCLELTVWARWRGHHGAIVDRLANESWPLHVIICAQDRQPKAFKQRVRAVPGAALGLG</sequence>
<evidence type="ECO:0000259" key="13">
    <source>
        <dbReference type="Pfam" id="PF01435"/>
    </source>
</evidence>
<evidence type="ECO:0000256" key="11">
    <source>
        <dbReference type="ARBA" id="ARBA00023136"/>
    </source>
</evidence>
<proteinExistence type="predicted"/>
<dbReference type="Proteomes" id="UP000035352">
    <property type="component" value="Chromosome"/>
</dbReference>
<organism evidence="14 15">
    <name type="scientific">Caldimonas brevitalea</name>
    <dbReference type="NCBI Taxonomy" id="413882"/>
    <lineage>
        <taxon>Bacteria</taxon>
        <taxon>Pseudomonadati</taxon>
        <taxon>Pseudomonadota</taxon>
        <taxon>Betaproteobacteria</taxon>
        <taxon>Burkholderiales</taxon>
        <taxon>Sphaerotilaceae</taxon>
        <taxon>Caldimonas</taxon>
    </lineage>
</organism>
<dbReference type="AlphaFoldDB" id="A0A0G3BLF8"/>
<evidence type="ECO:0000256" key="1">
    <source>
        <dbReference type="ARBA" id="ARBA00001947"/>
    </source>
</evidence>
<feature type="transmembrane region" description="Helical" evidence="12">
    <location>
        <begin position="67"/>
        <end position="89"/>
    </location>
</feature>
<keyword evidence="15" id="KW-1185">Reference proteome</keyword>
<reference evidence="14 15" key="1">
    <citation type="submission" date="2015-05" db="EMBL/GenBank/DDBJ databases">
        <authorList>
            <person name="Tang B."/>
            <person name="Yu Y."/>
        </authorList>
    </citation>
    <scope>NUCLEOTIDE SEQUENCE [LARGE SCALE GENOMIC DNA]</scope>
    <source>
        <strain evidence="14 15">DSM 7029</strain>
    </source>
</reference>
<feature type="domain" description="Peptidase M48" evidence="13">
    <location>
        <begin position="156"/>
        <end position="343"/>
    </location>
</feature>
<keyword evidence="6" id="KW-0479">Metal-binding</keyword>
<dbReference type="GO" id="GO:0005886">
    <property type="term" value="C:plasma membrane"/>
    <property type="evidence" value="ECO:0007669"/>
    <property type="project" value="UniProtKB-SubCell"/>
</dbReference>
<comment type="subcellular location">
    <subcellularLocation>
        <location evidence="2">Cell membrane</location>
        <topology evidence="2">Multi-pass membrane protein</topology>
    </subcellularLocation>
</comment>
<evidence type="ECO:0000313" key="15">
    <source>
        <dbReference type="Proteomes" id="UP000035352"/>
    </source>
</evidence>
<dbReference type="GO" id="GO:0004222">
    <property type="term" value="F:metalloendopeptidase activity"/>
    <property type="evidence" value="ECO:0007669"/>
    <property type="project" value="InterPro"/>
</dbReference>
<accession>A0A0G3BLF8</accession>
<dbReference type="PANTHER" id="PTHR43221:SF1">
    <property type="entry name" value="PROTEASE HTPX"/>
    <property type="match status" value="1"/>
</dbReference>
<keyword evidence="3" id="KW-1003">Cell membrane</keyword>
<evidence type="ECO:0000256" key="2">
    <source>
        <dbReference type="ARBA" id="ARBA00004651"/>
    </source>
</evidence>
<keyword evidence="10" id="KW-0482">Metalloprotease</keyword>